<keyword evidence="3" id="KW-1185">Reference proteome</keyword>
<comment type="caution">
    <text evidence="2">The sequence shown here is derived from an EMBL/GenBank/DDBJ whole genome shotgun (WGS) entry which is preliminary data.</text>
</comment>
<dbReference type="SMART" id="SM00530">
    <property type="entry name" value="HTH_XRE"/>
    <property type="match status" value="1"/>
</dbReference>
<dbReference type="InterPro" id="IPR010982">
    <property type="entry name" value="Lambda_DNA-bd_dom_sf"/>
</dbReference>
<dbReference type="Pfam" id="PF01381">
    <property type="entry name" value="HTH_3"/>
    <property type="match status" value="1"/>
</dbReference>
<dbReference type="EMBL" id="BAAAEJ010000003">
    <property type="protein sequence ID" value="GAA0386365.1"/>
    <property type="molecule type" value="Genomic_DNA"/>
</dbReference>
<dbReference type="RefSeq" id="WP_167173914.1">
    <property type="nucleotide sequence ID" value="NZ_BAAAEJ010000003.1"/>
</dbReference>
<feature type="domain" description="HTH cro/C1-type" evidence="1">
    <location>
        <begin position="15"/>
        <end position="69"/>
    </location>
</feature>
<sequence length="83" mass="9126">MEQLARSPRQLGDFIQRCRKAKGLNQSELADLAGTRQEMVSKIESGAPGSRIATIYDLLAALDLEMTLTPRSRSSSGDIEDIF</sequence>
<organism evidence="2 3">
    <name type="scientific">Brevundimonas terrae</name>
    <dbReference type="NCBI Taxonomy" id="363631"/>
    <lineage>
        <taxon>Bacteria</taxon>
        <taxon>Pseudomonadati</taxon>
        <taxon>Pseudomonadota</taxon>
        <taxon>Alphaproteobacteria</taxon>
        <taxon>Caulobacterales</taxon>
        <taxon>Caulobacteraceae</taxon>
        <taxon>Brevundimonas</taxon>
    </lineage>
</organism>
<proteinExistence type="predicted"/>
<accession>A0ABP3I055</accession>
<dbReference type="Gene3D" id="1.10.260.40">
    <property type="entry name" value="lambda repressor-like DNA-binding domains"/>
    <property type="match status" value="1"/>
</dbReference>
<gene>
    <name evidence="2" type="ORF">GCM10009093_11530</name>
</gene>
<evidence type="ECO:0000259" key="1">
    <source>
        <dbReference type="PROSITE" id="PS50943"/>
    </source>
</evidence>
<evidence type="ECO:0000313" key="3">
    <source>
        <dbReference type="Proteomes" id="UP001500791"/>
    </source>
</evidence>
<name>A0ABP3I055_9CAUL</name>
<dbReference type="SUPFAM" id="SSF47413">
    <property type="entry name" value="lambda repressor-like DNA-binding domains"/>
    <property type="match status" value="1"/>
</dbReference>
<dbReference type="InterPro" id="IPR001387">
    <property type="entry name" value="Cro/C1-type_HTH"/>
</dbReference>
<reference evidence="3" key="1">
    <citation type="journal article" date="2019" name="Int. J. Syst. Evol. Microbiol.">
        <title>The Global Catalogue of Microorganisms (GCM) 10K type strain sequencing project: providing services to taxonomists for standard genome sequencing and annotation.</title>
        <authorList>
            <consortium name="The Broad Institute Genomics Platform"/>
            <consortium name="The Broad Institute Genome Sequencing Center for Infectious Disease"/>
            <person name="Wu L."/>
            <person name="Ma J."/>
        </authorList>
    </citation>
    <scope>NUCLEOTIDE SEQUENCE [LARGE SCALE GENOMIC DNA]</scope>
    <source>
        <strain evidence="3">JCM 13476</strain>
    </source>
</reference>
<dbReference type="CDD" id="cd00093">
    <property type="entry name" value="HTH_XRE"/>
    <property type="match status" value="1"/>
</dbReference>
<protein>
    <submittedName>
        <fullName evidence="2">Helix-turn-helix domain-containing protein</fullName>
    </submittedName>
</protein>
<dbReference type="Proteomes" id="UP001500791">
    <property type="component" value="Unassembled WGS sequence"/>
</dbReference>
<evidence type="ECO:0000313" key="2">
    <source>
        <dbReference type="EMBL" id="GAA0386365.1"/>
    </source>
</evidence>
<dbReference type="PROSITE" id="PS50943">
    <property type="entry name" value="HTH_CROC1"/>
    <property type="match status" value="1"/>
</dbReference>